<sequence>MLLEDGDLGTLISLVLALLVGLLTYVYVYIYQSKTNDDAVDDNGNVIPGVELPPLPPIKLTREQLKSFDGTRPDGRILIAFKGKIYDVSNNVDDFGLRGTLNRVAGRDFTKYLKIIMSLSESEVNIMDSWEHDLEMNYKRVGVLINEQGEILQGDEDDEDLYPITIGADQNDHEELVINVRPQSKAVLVCLAITIFQNTLYGIYLYRFSNKHKKFIPSRTVTIYCVTVVSLFVYFYLGRIHDEFVNGNISPRDTVKIYVYMNVCLCLFNYVHQWILIVPVARFQNRVPLFQILNACDISIMLVWRALILTLIKMIGCPVAVHVALKVYDAHRPPRSDSHLSANMTMIPLMIGNQLSNCFFGGIVVTNLVLAAINRRVMNILKEVNTLQTPLQLYLQKEYYRMRRFCELADQLDHLALMYTISTGLSKGYLSLTDLSIILSMTINFIGVTVGFYNQYLALADYYINEEGTYDILEALVHLVFLVVPFVEIAILGRVSHHLAKRTGYLLQNMNLQYADIRFKQVVDAFWFQVLTIDYKLMPLGLLELNMTLVNKIFSAVTGFLLILIQTDLTLRFSLK</sequence>
<proteinExistence type="inferred from homology"/>
<protein>
    <recommendedName>
        <fullName evidence="7">Gustatory receptor</fullName>
    </recommendedName>
</protein>
<gene>
    <name evidence="9" type="primary">Dwil\GK15501</name>
    <name evidence="9" type="ORF">Dwil_GK15501</name>
</gene>
<evidence type="ECO:0000256" key="7">
    <source>
        <dbReference type="RuleBase" id="RU363108"/>
    </source>
</evidence>
<evidence type="ECO:0000259" key="8">
    <source>
        <dbReference type="SMART" id="SM01117"/>
    </source>
</evidence>
<dbReference type="GO" id="GO:0007165">
    <property type="term" value="P:signal transduction"/>
    <property type="evidence" value="ECO:0007669"/>
    <property type="project" value="UniProtKB-KW"/>
</dbReference>
<keyword evidence="7" id="KW-0675">Receptor</keyword>
<dbReference type="InParanoid" id="A0A0Q9X2P3"/>
<dbReference type="Pfam" id="PF08395">
    <property type="entry name" value="7tm_7"/>
    <property type="match status" value="1"/>
</dbReference>
<dbReference type="GO" id="GO:0012505">
    <property type="term" value="C:endomembrane system"/>
    <property type="evidence" value="ECO:0007669"/>
    <property type="project" value="TreeGrafter"/>
</dbReference>
<comment type="subcellular location">
    <subcellularLocation>
        <location evidence="1 7">Cell membrane</location>
        <topology evidence="1 7">Multi-pass membrane protein</topology>
    </subcellularLocation>
</comment>
<feature type="transmembrane region" description="Helical" evidence="7">
    <location>
        <begin position="257"/>
        <end position="281"/>
    </location>
</feature>
<evidence type="ECO:0000256" key="5">
    <source>
        <dbReference type="ARBA" id="ARBA00023136"/>
    </source>
</evidence>
<evidence type="ECO:0000256" key="1">
    <source>
        <dbReference type="ARBA" id="ARBA00004651"/>
    </source>
</evidence>
<dbReference type="PANTHER" id="PTHR10281:SF76">
    <property type="entry name" value="CALCUTTA CUP-RELATED"/>
    <property type="match status" value="1"/>
</dbReference>
<evidence type="ECO:0000313" key="10">
    <source>
        <dbReference type="Proteomes" id="UP000007798"/>
    </source>
</evidence>
<dbReference type="SMART" id="SM01117">
    <property type="entry name" value="Cyt-b5"/>
    <property type="match status" value="1"/>
</dbReference>
<comment type="function">
    <text evidence="7">Gustatory receptor which mediates acceptance or avoidance behavior, depending on its substrates.</text>
</comment>
<organism evidence="9 10">
    <name type="scientific">Drosophila willistoni</name>
    <name type="common">Fruit fly</name>
    <dbReference type="NCBI Taxonomy" id="7260"/>
    <lineage>
        <taxon>Eukaryota</taxon>
        <taxon>Metazoa</taxon>
        <taxon>Ecdysozoa</taxon>
        <taxon>Arthropoda</taxon>
        <taxon>Hexapoda</taxon>
        <taxon>Insecta</taxon>
        <taxon>Pterygota</taxon>
        <taxon>Neoptera</taxon>
        <taxon>Endopterygota</taxon>
        <taxon>Diptera</taxon>
        <taxon>Brachycera</taxon>
        <taxon>Muscomorpha</taxon>
        <taxon>Ephydroidea</taxon>
        <taxon>Drosophilidae</taxon>
        <taxon>Drosophila</taxon>
        <taxon>Sophophora</taxon>
    </lineage>
</organism>
<keyword evidence="4 7" id="KW-1133">Transmembrane helix</keyword>
<dbReference type="PANTHER" id="PTHR10281">
    <property type="entry name" value="MEMBRANE-ASSOCIATED PROGESTERONE RECEPTOR COMPONENT-RELATED"/>
    <property type="match status" value="1"/>
</dbReference>
<evidence type="ECO:0000256" key="3">
    <source>
        <dbReference type="ARBA" id="ARBA00022692"/>
    </source>
</evidence>
<dbReference type="Gene3D" id="3.10.120.10">
    <property type="entry name" value="Cytochrome b5-like heme/steroid binding domain"/>
    <property type="match status" value="1"/>
</dbReference>
<dbReference type="InterPro" id="IPR050577">
    <property type="entry name" value="MAPR/NEUFC/NENF-like"/>
</dbReference>
<comment type="caution">
    <text evidence="7">Lacks conserved residue(s) required for the propagation of feature annotation.</text>
</comment>
<evidence type="ECO:0000256" key="6">
    <source>
        <dbReference type="ARBA" id="ARBA00038357"/>
    </source>
</evidence>
<feature type="transmembrane region" description="Helical" evidence="7">
    <location>
        <begin position="186"/>
        <end position="206"/>
    </location>
</feature>
<evidence type="ECO:0000256" key="2">
    <source>
        <dbReference type="ARBA" id="ARBA00022475"/>
    </source>
</evidence>
<dbReference type="eggNOG" id="ENOG502TD1C">
    <property type="taxonomic scope" value="Eukaryota"/>
</dbReference>
<keyword evidence="3 7" id="KW-0812">Transmembrane</keyword>
<accession>A0A0Q9X2P3</accession>
<keyword evidence="7" id="KW-0807">Transducer</keyword>
<feature type="transmembrane region" description="Helical" evidence="7">
    <location>
        <begin position="553"/>
        <end position="571"/>
    </location>
</feature>
<dbReference type="SUPFAM" id="SSF55856">
    <property type="entry name" value="Cytochrome b5-like heme/steroid binding domain"/>
    <property type="match status" value="1"/>
</dbReference>
<evidence type="ECO:0000313" key="9">
    <source>
        <dbReference type="EMBL" id="KRF98476.1"/>
    </source>
</evidence>
<feature type="transmembrane region" description="Helical" evidence="7">
    <location>
        <begin position="218"/>
        <end position="237"/>
    </location>
</feature>
<evidence type="ECO:0000256" key="4">
    <source>
        <dbReference type="ARBA" id="ARBA00022989"/>
    </source>
</evidence>
<dbReference type="Proteomes" id="UP000007798">
    <property type="component" value="Unassembled WGS sequence"/>
</dbReference>
<dbReference type="SMR" id="A0A0Q9X2P3"/>
<keyword evidence="2 7" id="KW-1003">Cell membrane</keyword>
<keyword evidence="10" id="KW-1185">Reference proteome</keyword>
<dbReference type="InterPro" id="IPR036400">
    <property type="entry name" value="Cyt_B5-like_heme/steroid_sf"/>
</dbReference>
<dbReference type="FunCoup" id="A0A0Q9X2P3">
    <property type="interactions" value="6"/>
</dbReference>
<feature type="transmembrane region" description="Helical" evidence="7">
    <location>
        <begin position="345"/>
        <end position="373"/>
    </location>
</feature>
<dbReference type="GO" id="GO:0005886">
    <property type="term" value="C:plasma membrane"/>
    <property type="evidence" value="ECO:0007669"/>
    <property type="project" value="UniProtKB-SubCell"/>
</dbReference>
<dbReference type="Pfam" id="PF00173">
    <property type="entry name" value="Cyt-b5"/>
    <property type="match status" value="1"/>
</dbReference>
<feature type="domain" description="Cytochrome b5 heme-binding" evidence="8">
    <location>
        <begin position="60"/>
        <end position="145"/>
    </location>
</feature>
<dbReference type="InterPro" id="IPR013604">
    <property type="entry name" value="7TM_chemorcpt"/>
</dbReference>
<dbReference type="GO" id="GO:0050909">
    <property type="term" value="P:sensory perception of taste"/>
    <property type="evidence" value="ECO:0007669"/>
    <property type="project" value="InterPro"/>
</dbReference>
<comment type="similarity">
    <text evidence="7">Belongs to the insect chemoreceptor superfamily. Gustatory receptor (GR) family.</text>
</comment>
<dbReference type="AlphaFoldDB" id="A0A0Q9X2P3"/>
<comment type="similarity">
    <text evidence="6">Belongs to the cytochrome b5 family. MAPR subfamily.</text>
</comment>
<dbReference type="STRING" id="7260.A0A0Q9X2P3"/>
<reference evidence="9 10" key="1">
    <citation type="journal article" date="2007" name="Nature">
        <title>Evolution of genes and genomes on the Drosophila phylogeny.</title>
        <authorList>
            <consortium name="Drosophila 12 Genomes Consortium"/>
            <person name="Clark A.G."/>
            <person name="Eisen M.B."/>
            <person name="Smith D.R."/>
            <person name="Bergman C.M."/>
            <person name="Oliver B."/>
            <person name="Markow T.A."/>
            <person name="Kaufman T.C."/>
            <person name="Kellis M."/>
            <person name="Gelbart W."/>
            <person name="Iyer V.N."/>
            <person name="Pollard D.A."/>
            <person name="Sackton T.B."/>
            <person name="Larracuente A.M."/>
            <person name="Singh N.D."/>
            <person name="Abad J.P."/>
            <person name="Abt D.N."/>
            <person name="Adryan B."/>
            <person name="Aguade M."/>
            <person name="Akashi H."/>
            <person name="Anderson W.W."/>
            <person name="Aquadro C.F."/>
            <person name="Ardell D.H."/>
            <person name="Arguello R."/>
            <person name="Artieri C.G."/>
            <person name="Barbash D.A."/>
            <person name="Barker D."/>
            <person name="Barsanti P."/>
            <person name="Batterham P."/>
            <person name="Batzoglou S."/>
            <person name="Begun D."/>
            <person name="Bhutkar A."/>
            <person name="Blanco E."/>
            <person name="Bosak S.A."/>
            <person name="Bradley R.K."/>
            <person name="Brand A.D."/>
            <person name="Brent M.R."/>
            <person name="Brooks A.N."/>
            <person name="Brown R.H."/>
            <person name="Butlin R.K."/>
            <person name="Caggese C."/>
            <person name="Calvi B.R."/>
            <person name="Bernardo de Carvalho A."/>
            <person name="Caspi A."/>
            <person name="Castrezana S."/>
            <person name="Celniker S.E."/>
            <person name="Chang J.L."/>
            <person name="Chapple C."/>
            <person name="Chatterji S."/>
            <person name="Chinwalla A."/>
            <person name="Civetta A."/>
            <person name="Clifton S.W."/>
            <person name="Comeron J.M."/>
            <person name="Costello J.C."/>
            <person name="Coyne J.A."/>
            <person name="Daub J."/>
            <person name="David R.G."/>
            <person name="Delcher A.L."/>
            <person name="Delehaunty K."/>
            <person name="Do C.B."/>
            <person name="Ebling H."/>
            <person name="Edwards K."/>
            <person name="Eickbush T."/>
            <person name="Evans J.D."/>
            <person name="Filipski A."/>
            <person name="Findeiss S."/>
            <person name="Freyhult E."/>
            <person name="Fulton L."/>
            <person name="Fulton R."/>
            <person name="Garcia A.C."/>
            <person name="Gardiner A."/>
            <person name="Garfield D.A."/>
            <person name="Garvin B.E."/>
            <person name="Gibson G."/>
            <person name="Gilbert D."/>
            <person name="Gnerre S."/>
            <person name="Godfrey J."/>
            <person name="Good R."/>
            <person name="Gotea V."/>
            <person name="Gravely B."/>
            <person name="Greenberg A.J."/>
            <person name="Griffiths-Jones S."/>
            <person name="Gross S."/>
            <person name="Guigo R."/>
            <person name="Gustafson E.A."/>
            <person name="Haerty W."/>
            <person name="Hahn M.W."/>
            <person name="Halligan D.L."/>
            <person name="Halpern A.L."/>
            <person name="Halter G.M."/>
            <person name="Han M.V."/>
            <person name="Heger A."/>
            <person name="Hillier L."/>
            <person name="Hinrichs A.S."/>
            <person name="Holmes I."/>
            <person name="Hoskins R.A."/>
            <person name="Hubisz M.J."/>
            <person name="Hultmark D."/>
            <person name="Huntley M.A."/>
            <person name="Jaffe D.B."/>
            <person name="Jagadeeshan S."/>
            <person name="Jeck W.R."/>
            <person name="Johnson J."/>
            <person name="Jones C.D."/>
            <person name="Jordan W.C."/>
            <person name="Karpen G.H."/>
            <person name="Kataoka E."/>
            <person name="Keightley P.D."/>
            <person name="Kheradpour P."/>
            <person name="Kirkness E.F."/>
            <person name="Koerich L.B."/>
            <person name="Kristiansen K."/>
            <person name="Kudrna D."/>
            <person name="Kulathinal R.J."/>
            <person name="Kumar S."/>
            <person name="Kwok R."/>
            <person name="Lander E."/>
            <person name="Langley C.H."/>
            <person name="Lapoint R."/>
            <person name="Lazzaro B.P."/>
            <person name="Lee S.J."/>
            <person name="Levesque L."/>
            <person name="Li R."/>
            <person name="Lin C.F."/>
            <person name="Lin M.F."/>
            <person name="Lindblad-Toh K."/>
            <person name="Llopart A."/>
            <person name="Long M."/>
            <person name="Low L."/>
            <person name="Lozovsky E."/>
            <person name="Lu J."/>
            <person name="Luo M."/>
            <person name="Machado C.A."/>
            <person name="Makalowski W."/>
            <person name="Marzo M."/>
            <person name="Matsuda M."/>
            <person name="Matzkin L."/>
            <person name="McAllister B."/>
            <person name="McBride C.S."/>
            <person name="McKernan B."/>
            <person name="McKernan K."/>
            <person name="Mendez-Lago M."/>
            <person name="Minx P."/>
            <person name="Mollenhauer M.U."/>
            <person name="Montooth K."/>
            <person name="Mount S.M."/>
            <person name="Mu X."/>
            <person name="Myers E."/>
            <person name="Negre B."/>
            <person name="Newfeld S."/>
            <person name="Nielsen R."/>
            <person name="Noor M.A."/>
            <person name="O'Grady P."/>
            <person name="Pachter L."/>
            <person name="Papaceit M."/>
            <person name="Parisi M.J."/>
            <person name="Parisi M."/>
            <person name="Parts L."/>
            <person name="Pedersen J.S."/>
            <person name="Pesole G."/>
            <person name="Phillippy A.M."/>
            <person name="Ponting C.P."/>
            <person name="Pop M."/>
            <person name="Porcelli D."/>
            <person name="Powell J.R."/>
            <person name="Prohaska S."/>
            <person name="Pruitt K."/>
            <person name="Puig M."/>
            <person name="Quesneville H."/>
            <person name="Ram K.R."/>
            <person name="Rand D."/>
            <person name="Rasmussen M.D."/>
            <person name="Reed L.K."/>
            <person name="Reenan R."/>
            <person name="Reily A."/>
            <person name="Remington K.A."/>
            <person name="Rieger T.T."/>
            <person name="Ritchie M.G."/>
            <person name="Robin C."/>
            <person name="Rogers Y.H."/>
            <person name="Rohde C."/>
            <person name="Rozas J."/>
            <person name="Rubenfield M.J."/>
            <person name="Ruiz A."/>
            <person name="Russo S."/>
            <person name="Salzberg S.L."/>
            <person name="Sanchez-Gracia A."/>
            <person name="Saranga D.J."/>
            <person name="Sato H."/>
            <person name="Schaeffer S.W."/>
            <person name="Schatz M.C."/>
            <person name="Schlenke T."/>
            <person name="Schwartz R."/>
            <person name="Segarra C."/>
            <person name="Singh R.S."/>
            <person name="Sirot L."/>
            <person name="Sirota M."/>
            <person name="Sisneros N.B."/>
            <person name="Smith C.D."/>
            <person name="Smith T.F."/>
            <person name="Spieth J."/>
            <person name="Stage D.E."/>
            <person name="Stark A."/>
            <person name="Stephan W."/>
            <person name="Strausberg R.L."/>
            <person name="Strempel S."/>
            <person name="Sturgill D."/>
            <person name="Sutton G."/>
            <person name="Sutton G.G."/>
            <person name="Tao W."/>
            <person name="Teichmann S."/>
            <person name="Tobari Y.N."/>
            <person name="Tomimura Y."/>
            <person name="Tsolas J.M."/>
            <person name="Valente V.L."/>
            <person name="Venter E."/>
            <person name="Venter J.C."/>
            <person name="Vicario S."/>
            <person name="Vieira F.G."/>
            <person name="Vilella A.J."/>
            <person name="Villasante A."/>
            <person name="Walenz B."/>
            <person name="Wang J."/>
            <person name="Wasserman M."/>
            <person name="Watts T."/>
            <person name="Wilson D."/>
            <person name="Wilson R.K."/>
            <person name="Wing R.A."/>
            <person name="Wolfner M.F."/>
            <person name="Wong A."/>
            <person name="Wong G.K."/>
            <person name="Wu C.I."/>
            <person name="Wu G."/>
            <person name="Yamamoto D."/>
            <person name="Yang H.P."/>
            <person name="Yang S.P."/>
            <person name="Yorke J.A."/>
            <person name="Yoshida K."/>
            <person name="Zdobnov E."/>
            <person name="Zhang P."/>
            <person name="Zhang Y."/>
            <person name="Zimin A.V."/>
            <person name="Baldwin J."/>
            <person name="Abdouelleil A."/>
            <person name="Abdulkadir J."/>
            <person name="Abebe A."/>
            <person name="Abera B."/>
            <person name="Abreu J."/>
            <person name="Acer S.C."/>
            <person name="Aftuck L."/>
            <person name="Alexander A."/>
            <person name="An P."/>
            <person name="Anderson E."/>
            <person name="Anderson S."/>
            <person name="Arachi H."/>
            <person name="Azer M."/>
            <person name="Bachantsang P."/>
            <person name="Barry A."/>
            <person name="Bayul T."/>
            <person name="Berlin A."/>
            <person name="Bessette D."/>
            <person name="Bloom T."/>
            <person name="Blye J."/>
            <person name="Boguslavskiy L."/>
            <person name="Bonnet C."/>
            <person name="Boukhgalter B."/>
            <person name="Bourzgui I."/>
            <person name="Brown A."/>
            <person name="Cahill P."/>
            <person name="Channer S."/>
            <person name="Cheshatsang Y."/>
            <person name="Chuda L."/>
            <person name="Citroen M."/>
            <person name="Collymore A."/>
            <person name="Cooke P."/>
            <person name="Costello M."/>
            <person name="D'Aco K."/>
            <person name="Daza R."/>
            <person name="De Haan G."/>
            <person name="DeGray S."/>
            <person name="DeMaso C."/>
            <person name="Dhargay N."/>
            <person name="Dooley K."/>
            <person name="Dooley E."/>
            <person name="Doricent M."/>
            <person name="Dorje P."/>
            <person name="Dorjee K."/>
            <person name="Dupes A."/>
            <person name="Elong R."/>
            <person name="Falk J."/>
            <person name="Farina A."/>
            <person name="Faro S."/>
            <person name="Ferguson D."/>
            <person name="Fisher S."/>
            <person name="Foley C.D."/>
            <person name="Franke A."/>
            <person name="Friedrich D."/>
            <person name="Gadbois L."/>
            <person name="Gearin G."/>
            <person name="Gearin C.R."/>
            <person name="Giannoukos G."/>
            <person name="Goode T."/>
            <person name="Graham J."/>
            <person name="Grandbois E."/>
            <person name="Grewal S."/>
            <person name="Gyaltsen K."/>
            <person name="Hafez N."/>
            <person name="Hagos B."/>
            <person name="Hall J."/>
            <person name="Henson C."/>
            <person name="Hollinger A."/>
            <person name="Honan T."/>
            <person name="Huard M.D."/>
            <person name="Hughes L."/>
            <person name="Hurhula B."/>
            <person name="Husby M.E."/>
            <person name="Kamat A."/>
            <person name="Kanga B."/>
            <person name="Kashin S."/>
            <person name="Khazanovich D."/>
            <person name="Kisner P."/>
            <person name="Lance K."/>
            <person name="Lara M."/>
            <person name="Lee W."/>
            <person name="Lennon N."/>
            <person name="Letendre F."/>
            <person name="LeVine R."/>
            <person name="Lipovsky A."/>
            <person name="Liu X."/>
            <person name="Liu J."/>
            <person name="Liu S."/>
            <person name="Lokyitsang T."/>
            <person name="Lokyitsang Y."/>
            <person name="Lubonja R."/>
            <person name="Lui A."/>
            <person name="MacDonald P."/>
            <person name="Magnisalis V."/>
            <person name="Maru K."/>
            <person name="Matthews C."/>
            <person name="McCusker W."/>
            <person name="McDonough S."/>
            <person name="Mehta T."/>
            <person name="Meldrim J."/>
            <person name="Meneus L."/>
            <person name="Mihai O."/>
            <person name="Mihalev A."/>
            <person name="Mihova T."/>
            <person name="Mittelman R."/>
            <person name="Mlenga V."/>
            <person name="Montmayeur A."/>
            <person name="Mulrain L."/>
            <person name="Navidi A."/>
            <person name="Naylor J."/>
            <person name="Negash T."/>
            <person name="Nguyen T."/>
            <person name="Nguyen N."/>
            <person name="Nicol R."/>
            <person name="Norbu C."/>
            <person name="Norbu N."/>
            <person name="Novod N."/>
            <person name="O'Neill B."/>
            <person name="Osman S."/>
            <person name="Markiewicz E."/>
            <person name="Oyono O.L."/>
            <person name="Patti C."/>
            <person name="Phunkhang P."/>
            <person name="Pierre F."/>
            <person name="Priest M."/>
            <person name="Raghuraman S."/>
            <person name="Rege F."/>
            <person name="Reyes R."/>
            <person name="Rise C."/>
            <person name="Rogov P."/>
            <person name="Ross K."/>
            <person name="Ryan E."/>
            <person name="Settipalli S."/>
            <person name="Shea T."/>
            <person name="Sherpa N."/>
            <person name="Shi L."/>
            <person name="Shih D."/>
            <person name="Sparrow T."/>
            <person name="Spaulding J."/>
            <person name="Stalker J."/>
            <person name="Stange-Thomann N."/>
            <person name="Stavropoulos S."/>
            <person name="Stone C."/>
            <person name="Strader C."/>
            <person name="Tesfaye S."/>
            <person name="Thomson T."/>
            <person name="Thoulutsang Y."/>
            <person name="Thoulutsang D."/>
            <person name="Topham K."/>
            <person name="Topping I."/>
            <person name="Tsamla T."/>
            <person name="Vassiliev H."/>
            <person name="Vo A."/>
            <person name="Wangchuk T."/>
            <person name="Wangdi T."/>
            <person name="Weiand M."/>
            <person name="Wilkinson J."/>
            <person name="Wilson A."/>
            <person name="Yadav S."/>
            <person name="Young G."/>
            <person name="Yu Q."/>
            <person name="Zembek L."/>
            <person name="Zhong D."/>
            <person name="Zimmer A."/>
            <person name="Zwirko Z."/>
            <person name="Jaffe D.B."/>
            <person name="Alvarez P."/>
            <person name="Brockman W."/>
            <person name="Butler J."/>
            <person name="Chin C."/>
            <person name="Gnerre S."/>
            <person name="Grabherr M."/>
            <person name="Kleber M."/>
            <person name="Mauceli E."/>
            <person name="MacCallum I."/>
        </authorList>
    </citation>
    <scope>NUCLEOTIDE SEQUENCE [LARGE SCALE GENOMIC DNA]</scope>
    <source>
        <strain evidence="10">Tucson 14030-0811.24</strain>
    </source>
</reference>
<dbReference type="OrthoDB" id="7881975at2759"/>
<feature type="transmembrane region" description="Helical" evidence="7">
    <location>
        <begin position="476"/>
        <end position="496"/>
    </location>
</feature>
<dbReference type="EMBL" id="CH963857">
    <property type="protein sequence ID" value="KRF98476.1"/>
    <property type="molecule type" value="Genomic_DNA"/>
</dbReference>
<keyword evidence="5 7" id="KW-0472">Membrane</keyword>
<feature type="transmembrane region" description="Helical" evidence="7">
    <location>
        <begin position="435"/>
        <end position="456"/>
    </location>
</feature>
<feature type="transmembrane region" description="Helical" evidence="7">
    <location>
        <begin position="302"/>
        <end position="325"/>
    </location>
</feature>
<feature type="transmembrane region" description="Helical" evidence="7">
    <location>
        <begin position="12"/>
        <end position="30"/>
    </location>
</feature>
<dbReference type="InterPro" id="IPR001199">
    <property type="entry name" value="Cyt_B5-like_heme/steroid-bd"/>
</dbReference>
<name>A0A0Q9X2P3_DROWI</name>